<keyword evidence="8" id="KW-0282">Flagellum</keyword>
<protein>
    <recommendedName>
        <fullName evidence="7">Flagellar L-ring protein</fullName>
    </recommendedName>
    <alternativeName>
        <fullName evidence="7">Basal body L-ring protein</fullName>
    </alternativeName>
</protein>
<comment type="similarity">
    <text evidence="2 7">Belongs to the FlgH family.</text>
</comment>
<dbReference type="EMBL" id="CP012332">
    <property type="protein sequence ID" value="AKU93001.1"/>
    <property type="molecule type" value="Genomic_DNA"/>
</dbReference>
<evidence type="ECO:0000313" key="8">
    <source>
        <dbReference type="EMBL" id="AKU93001.1"/>
    </source>
</evidence>
<dbReference type="GO" id="GO:0003774">
    <property type="term" value="F:cytoskeletal motor activity"/>
    <property type="evidence" value="ECO:0007669"/>
    <property type="project" value="InterPro"/>
</dbReference>
<dbReference type="HAMAP" id="MF_00415">
    <property type="entry name" value="FlgH"/>
    <property type="match status" value="1"/>
</dbReference>
<dbReference type="Proteomes" id="UP000055590">
    <property type="component" value="Chromosome"/>
</dbReference>
<evidence type="ECO:0000256" key="1">
    <source>
        <dbReference type="ARBA" id="ARBA00002591"/>
    </source>
</evidence>
<dbReference type="PRINTS" id="PR01008">
    <property type="entry name" value="FLGLRINGFLGH"/>
</dbReference>
<keyword evidence="3 7" id="KW-0732">Signal</keyword>
<evidence type="ECO:0000256" key="7">
    <source>
        <dbReference type="HAMAP-Rule" id="MF_00415"/>
    </source>
</evidence>
<evidence type="ECO:0000313" key="9">
    <source>
        <dbReference type="Proteomes" id="UP000055590"/>
    </source>
</evidence>
<keyword evidence="9" id="KW-1185">Reference proteome</keyword>
<dbReference type="PROSITE" id="PS51257">
    <property type="entry name" value="PROKAR_LIPOPROTEIN"/>
    <property type="match status" value="1"/>
</dbReference>
<comment type="function">
    <text evidence="1 7">Assembles around the rod to form the L-ring and probably protects the motor/basal body from shearing forces during rotation.</text>
</comment>
<dbReference type="STRING" id="1391653.AKJ08_3388"/>
<evidence type="ECO:0000256" key="6">
    <source>
        <dbReference type="ARBA" id="ARBA00023237"/>
    </source>
</evidence>
<keyword evidence="4 7" id="KW-0472">Membrane</keyword>
<dbReference type="AlphaFoldDB" id="A0A0K1PHW9"/>
<dbReference type="RefSeq" id="WP_050727083.1">
    <property type="nucleotide sequence ID" value="NZ_CP012332.1"/>
</dbReference>
<keyword evidence="7" id="KW-0449">Lipoprotein</keyword>
<comment type="subunit">
    <text evidence="7">The basal body constitutes a major portion of the flagellar organelle and consists of four rings (L,P,S, and M) mounted on a central rod.</text>
</comment>
<dbReference type="GO" id="GO:0071973">
    <property type="term" value="P:bacterial-type flagellum-dependent cell motility"/>
    <property type="evidence" value="ECO:0007669"/>
    <property type="project" value="InterPro"/>
</dbReference>
<dbReference type="PANTHER" id="PTHR34933">
    <property type="entry name" value="FLAGELLAR L-RING PROTEIN"/>
    <property type="match status" value="1"/>
</dbReference>
<accession>A0A0K1PHW9</accession>
<dbReference type="PANTHER" id="PTHR34933:SF1">
    <property type="entry name" value="FLAGELLAR L-RING PROTEIN"/>
    <property type="match status" value="1"/>
</dbReference>
<evidence type="ECO:0000256" key="2">
    <source>
        <dbReference type="ARBA" id="ARBA00006929"/>
    </source>
</evidence>
<dbReference type="GO" id="GO:0009427">
    <property type="term" value="C:bacterial-type flagellum basal body, distal rod, L ring"/>
    <property type="evidence" value="ECO:0007669"/>
    <property type="project" value="InterPro"/>
</dbReference>
<gene>
    <name evidence="7" type="primary">flgH</name>
    <name evidence="8" type="ORF">AKJ08_3388</name>
</gene>
<keyword evidence="8" id="KW-0969">Cilium</keyword>
<sequence>MIRPIVGFTALVILAGCGPRHISTYVPKQREYQLPSEGEAAAEARTPGSLWRENRPAANLFTDARALRTNDLLVVKIEEIADAKRSADTDLTRSSQAQASISAFLGLIEKMQRNSDFRANVEGMSASSFRGEGATARTERLKATVPAIVRKVLPNGNLFIEGHRVVLVNEEEQHFYISGVVRPIDIDQENSVKSTMVADAEIEFTGNGVLTDNQRQGWLSRYLGWVWPF</sequence>
<dbReference type="InterPro" id="IPR000527">
    <property type="entry name" value="Flag_Lring"/>
</dbReference>
<dbReference type="Pfam" id="PF02107">
    <property type="entry name" value="FlgH"/>
    <property type="match status" value="1"/>
</dbReference>
<proteinExistence type="inferred from homology"/>
<name>A0A0K1PHW9_9BACT</name>
<keyword evidence="6 7" id="KW-0998">Cell outer membrane</keyword>
<dbReference type="GO" id="GO:0009279">
    <property type="term" value="C:cell outer membrane"/>
    <property type="evidence" value="ECO:0007669"/>
    <property type="project" value="UniProtKB-SubCell"/>
</dbReference>
<reference evidence="8 9" key="1">
    <citation type="submission" date="2015-08" db="EMBL/GenBank/DDBJ databases">
        <authorList>
            <person name="Babu N.S."/>
            <person name="Beckwith C.J."/>
            <person name="Beseler K.G."/>
            <person name="Brison A."/>
            <person name="Carone J.V."/>
            <person name="Caskin T.P."/>
            <person name="Diamond M."/>
            <person name="Durham M.E."/>
            <person name="Foxe J.M."/>
            <person name="Go M."/>
            <person name="Henderson B.A."/>
            <person name="Jones I.B."/>
            <person name="McGettigan J.A."/>
            <person name="Micheletti S.J."/>
            <person name="Nasrallah M.E."/>
            <person name="Ortiz D."/>
            <person name="Piller C.R."/>
            <person name="Privatt S.R."/>
            <person name="Schneider S.L."/>
            <person name="Sharp S."/>
            <person name="Smith T.C."/>
            <person name="Stanton J.D."/>
            <person name="Ullery H.E."/>
            <person name="Wilson R.J."/>
            <person name="Serrano M.G."/>
            <person name="Buck G."/>
            <person name="Lee V."/>
            <person name="Wang Y."/>
            <person name="Carvalho R."/>
            <person name="Voegtly L."/>
            <person name="Shi R."/>
            <person name="Duckworth R."/>
            <person name="Johnson A."/>
            <person name="Loviza R."/>
            <person name="Walstead R."/>
            <person name="Shah Z."/>
            <person name="Kiflezghi M."/>
            <person name="Wade K."/>
            <person name="Ball S.L."/>
            <person name="Bradley K.W."/>
            <person name="Asai D.J."/>
            <person name="Bowman C.A."/>
            <person name="Russell D.A."/>
            <person name="Pope W.H."/>
            <person name="Jacobs-Sera D."/>
            <person name="Hendrix R.W."/>
            <person name="Hatfull G.F."/>
        </authorList>
    </citation>
    <scope>NUCLEOTIDE SEQUENCE [LARGE SCALE GENOMIC DNA]</scope>
    <source>
        <strain evidence="8 9">DSM 27710</strain>
    </source>
</reference>
<dbReference type="KEGG" id="vin:AKJ08_3388"/>
<organism evidence="8 9">
    <name type="scientific">Vulgatibacter incomptus</name>
    <dbReference type="NCBI Taxonomy" id="1391653"/>
    <lineage>
        <taxon>Bacteria</taxon>
        <taxon>Pseudomonadati</taxon>
        <taxon>Myxococcota</taxon>
        <taxon>Myxococcia</taxon>
        <taxon>Myxococcales</taxon>
        <taxon>Cystobacterineae</taxon>
        <taxon>Vulgatibacteraceae</taxon>
        <taxon>Vulgatibacter</taxon>
    </lineage>
</organism>
<evidence type="ECO:0000256" key="4">
    <source>
        <dbReference type="ARBA" id="ARBA00023136"/>
    </source>
</evidence>
<evidence type="ECO:0000256" key="3">
    <source>
        <dbReference type="ARBA" id="ARBA00022729"/>
    </source>
</evidence>
<dbReference type="PATRIC" id="fig|1391653.3.peg.3538"/>
<comment type="subcellular location">
    <subcellularLocation>
        <location evidence="7">Cell outer membrane</location>
        <topology evidence="7">Lipid-anchor</topology>
    </subcellularLocation>
    <subcellularLocation>
        <location evidence="7">Bacterial flagellum basal body</location>
    </subcellularLocation>
</comment>
<evidence type="ECO:0000256" key="5">
    <source>
        <dbReference type="ARBA" id="ARBA00023143"/>
    </source>
</evidence>
<keyword evidence="5 7" id="KW-0975">Bacterial flagellum</keyword>
<dbReference type="OrthoDB" id="9789227at2"/>
<keyword evidence="8" id="KW-0966">Cell projection</keyword>